<reference evidence="9" key="2">
    <citation type="submission" date="2025-08" db="UniProtKB">
        <authorList>
            <consortium name="RefSeq"/>
        </authorList>
    </citation>
    <scope>IDENTIFICATION</scope>
    <source>
        <tissue evidence="9">Leaves</tissue>
    </source>
</reference>
<dbReference type="Pfam" id="PF08284">
    <property type="entry name" value="RVP_2"/>
    <property type="match status" value="1"/>
</dbReference>
<evidence type="ECO:0000256" key="5">
    <source>
        <dbReference type="ARBA" id="ARBA00023268"/>
    </source>
</evidence>
<dbReference type="InterPro" id="IPR000477">
    <property type="entry name" value="RT_dom"/>
</dbReference>
<evidence type="ECO:0000256" key="4">
    <source>
        <dbReference type="ARBA" id="ARBA00022759"/>
    </source>
</evidence>
<keyword evidence="1" id="KW-0808">Transferase</keyword>
<keyword evidence="4" id="KW-0255">Endonuclease</keyword>
<dbReference type="RefSeq" id="XP_027083512.2">
    <property type="nucleotide sequence ID" value="XM_027227711.2"/>
</dbReference>
<dbReference type="Gene3D" id="3.10.10.10">
    <property type="entry name" value="HIV Type 1 Reverse Transcriptase, subunit A, domain 1"/>
    <property type="match status" value="1"/>
</dbReference>
<evidence type="ECO:0000259" key="7">
    <source>
        <dbReference type="PROSITE" id="PS50878"/>
    </source>
</evidence>
<dbReference type="SUPFAM" id="SSF56672">
    <property type="entry name" value="DNA/RNA polymerases"/>
    <property type="match status" value="1"/>
</dbReference>
<organism evidence="8 9">
    <name type="scientific">Coffea arabica</name>
    <name type="common">Arabian coffee</name>
    <dbReference type="NCBI Taxonomy" id="13443"/>
    <lineage>
        <taxon>Eukaryota</taxon>
        <taxon>Viridiplantae</taxon>
        <taxon>Streptophyta</taxon>
        <taxon>Embryophyta</taxon>
        <taxon>Tracheophyta</taxon>
        <taxon>Spermatophyta</taxon>
        <taxon>Magnoliopsida</taxon>
        <taxon>eudicotyledons</taxon>
        <taxon>Gunneridae</taxon>
        <taxon>Pentapetalae</taxon>
        <taxon>asterids</taxon>
        <taxon>lamiids</taxon>
        <taxon>Gentianales</taxon>
        <taxon>Rubiaceae</taxon>
        <taxon>Ixoroideae</taxon>
        <taxon>Gardenieae complex</taxon>
        <taxon>Bertiereae - Coffeeae clade</taxon>
        <taxon>Coffeeae</taxon>
        <taxon>Coffea</taxon>
    </lineage>
</organism>
<sequence length="786" mass="88840">MAVCERFGEGDPEEAIEEFNKLMQTGSVSEYLERFKQLKSIVMVTLPGQPDSYYKSCFLSGLKEEIVNMVRMTRPLTLADTIETAKLQEKNLEALRKSQGKMIGPVQKEPFGVGEPLEESGKDTEEFCDCPEGELSNENIEVSIHALAGGTEHKTLKLKGRIAGVEILILVDSGSTHCFIDERLAETIQLPTIGNPLTVRVANGEQLESRQLQGAVQWEMQGNQFTHQFNTLKLGSCHMVLGVDWLARYSPIEFDFRQLSMRFLQGGQPVELKGEVSKLKLKAIKGSKLAKWRKKQTYGISAQLCVMEEGEEDTEVIPAEMRSLLDQFKGVFAEPQGMPPRRSHDHSIPLKQGAIPFQVRPYRCPYVQKTEIERLVKEMLQMGIIQPSNSHFASPVLLVKKKDGSWRFCVDYRQLNELTMKDKFPMPLIDELLDELHGSKYFTKIDLRAGYHQIRVKVEDIHKTTFRTHQGLYEFKVMPFGLTNAPTTFQSLMNHIFRDQLRRYVLVFFDDILIYSPSLEIHLQQVAEVLNLLQEHQLYAKKSKCSFAQTEVEYLGHIISGQGVRADHKKVEGMMNWPTPTSVKELKGFLGLTGYYRRFVKGYGATAKPLTILLKKDGFHWNEAADEAFQKLKLAMCSTPVLALPDFTKQFVVETDACYGGIGAKWLTKLLGLSYEIQYRKGKENIAADALSRRAGGQEGDCTELTCVLPEWMKEVIGSYQGDEEVQNMIRQIVRTPGNPPEHSYQDGILRYKGRIVVGSAGEIRKKIIATLHESQLGGHSGVQSS</sequence>
<dbReference type="InterPro" id="IPR050951">
    <property type="entry name" value="Retrovirus_Pol_polyprotein"/>
</dbReference>
<evidence type="ECO:0000256" key="2">
    <source>
        <dbReference type="ARBA" id="ARBA00022695"/>
    </source>
</evidence>
<feature type="region of interest" description="Disordered" evidence="6">
    <location>
        <begin position="105"/>
        <end position="125"/>
    </location>
</feature>
<dbReference type="CDD" id="cd01647">
    <property type="entry name" value="RT_LTR"/>
    <property type="match status" value="1"/>
</dbReference>
<dbReference type="PANTHER" id="PTHR37984">
    <property type="entry name" value="PROTEIN CBG26694"/>
    <property type="match status" value="1"/>
</dbReference>
<dbReference type="Gene3D" id="3.30.70.270">
    <property type="match status" value="2"/>
</dbReference>
<evidence type="ECO:0000256" key="3">
    <source>
        <dbReference type="ARBA" id="ARBA00022722"/>
    </source>
</evidence>
<reference evidence="8" key="1">
    <citation type="journal article" date="2025" name="Foods">
        <title>Unveiling the Microbial Signatures of Arabica Coffee Cherries: Insights into Ripeness Specific Diversity, Functional Traits, and Implications for Quality and Safety.</title>
        <authorList>
            <consortium name="RefSeq"/>
            <person name="Tenea G.N."/>
            <person name="Cifuentes V."/>
            <person name="Reyes P."/>
            <person name="Cevallos-Vallejos M."/>
        </authorList>
    </citation>
    <scope>NUCLEOTIDE SEQUENCE [LARGE SCALE GENOMIC DNA]</scope>
</reference>
<dbReference type="InterPro" id="IPR041577">
    <property type="entry name" value="RT_RNaseH_2"/>
</dbReference>
<dbReference type="PANTHER" id="PTHR37984:SF5">
    <property type="entry name" value="PROTEIN NYNRIN-LIKE"/>
    <property type="match status" value="1"/>
</dbReference>
<keyword evidence="3" id="KW-0540">Nuclease</keyword>
<dbReference type="Gene3D" id="2.40.70.10">
    <property type="entry name" value="Acid Proteases"/>
    <property type="match status" value="1"/>
</dbReference>
<dbReference type="PROSITE" id="PS50878">
    <property type="entry name" value="RT_POL"/>
    <property type="match status" value="1"/>
</dbReference>
<accession>A0A6P6U0D3</accession>
<keyword evidence="4" id="KW-0378">Hydrolase</keyword>
<dbReference type="Pfam" id="PF00078">
    <property type="entry name" value="RVT_1"/>
    <property type="match status" value="1"/>
</dbReference>
<dbReference type="GO" id="GO:0006508">
    <property type="term" value="P:proteolysis"/>
    <property type="evidence" value="ECO:0007669"/>
    <property type="project" value="UniProtKB-KW"/>
</dbReference>
<gene>
    <name evidence="9" type="primary">LOC113705803</name>
</gene>
<dbReference type="InterPro" id="IPR043502">
    <property type="entry name" value="DNA/RNA_pol_sf"/>
</dbReference>
<proteinExistence type="predicted"/>
<evidence type="ECO:0000313" key="8">
    <source>
        <dbReference type="Proteomes" id="UP001652660"/>
    </source>
</evidence>
<name>A0A6P6U0D3_COFAR</name>
<dbReference type="GeneID" id="113705803"/>
<keyword evidence="2" id="KW-0548">Nucleotidyltransferase</keyword>
<evidence type="ECO:0000256" key="6">
    <source>
        <dbReference type="SAM" id="MobiDB-lite"/>
    </source>
</evidence>
<dbReference type="GO" id="GO:0004519">
    <property type="term" value="F:endonuclease activity"/>
    <property type="evidence" value="ECO:0007669"/>
    <property type="project" value="UniProtKB-KW"/>
</dbReference>
<dbReference type="GO" id="GO:0008233">
    <property type="term" value="F:peptidase activity"/>
    <property type="evidence" value="ECO:0007669"/>
    <property type="project" value="UniProtKB-KW"/>
</dbReference>
<dbReference type="SUPFAM" id="SSF50630">
    <property type="entry name" value="Acid proteases"/>
    <property type="match status" value="1"/>
</dbReference>
<dbReference type="GO" id="GO:0003964">
    <property type="term" value="F:RNA-directed DNA polymerase activity"/>
    <property type="evidence" value="ECO:0007669"/>
    <property type="project" value="UniProtKB-KW"/>
</dbReference>
<dbReference type="CDD" id="cd00303">
    <property type="entry name" value="retropepsin_like"/>
    <property type="match status" value="1"/>
</dbReference>
<protein>
    <recommendedName>
        <fullName evidence="7">Reverse transcriptase domain-containing protein</fullName>
    </recommendedName>
</protein>
<dbReference type="InterPro" id="IPR021109">
    <property type="entry name" value="Peptidase_aspartic_dom_sf"/>
</dbReference>
<dbReference type="Pfam" id="PF17919">
    <property type="entry name" value="RT_RNaseH_2"/>
    <property type="match status" value="1"/>
</dbReference>
<keyword evidence="5" id="KW-0511">Multifunctional enzyme</keyword>
<dbReference type="InterPro" id="IPR043128">
    <property type="entry name" value="Rev_trsase/Diguanyl_cyclase"/>
</dbReference>
<evidence type="ECO:0000256" key="1">
    <source>
        <dbReference type="ARBA" id="ARBA00022679"/>
    </source>
</evidence>
<dbReference type="Proteomes" id="UP001652660">
    <property type="component" value="Chromosome 8c"/>
</dbReference>
<feature type="domain" description="Reverse transcriptase" evidence="7">
    <location>
        <begin position="380"/>
        <end position="559"/>
    </location>
</feature>
<dbReference type="OrthoDB" id="117622at2759"/>
<evidence type="ECO:0000313" key="9">
    <source>
        <dbReference type="RefSeq" id="XP_027083512.2"/>
    </source>
</evidence>
<keyword evidence="8" id="KW-1185">Reference proteome</keyword>
<dbReference type="AlphaFoldDB" id="A0A6P6U0D3"/>